<evidence type="ECO:0000313" key="2">
    <source>
        <dbReference type="EMBL" id="EFN67204.1"/>
    </source>
</evidence>
<feature type="region of interest" description="Disordered" evidence="1">
    <location>
        <begin position="762"/>
        <end position="816"/>
    </location>
</feature>
<feature type="compositionally biased region" description="Basic and acidic residues" evidence="1">
    <location>
        <begin position="335"/>
        <end position="346"/>
    </location>
</feature>
<accession>E2AH87</accession>
<feature type="region of interest" description="Disordered" evidence="1">
    <location>
        <begin position="922"/>
        <end position="945"/>
    </location>
</feature>
<feature type="region of interest" description="Disordered" evidence="1">
    <location>
        <begin position="286"/>
        <end position="356"/>
    </location>
</feature>
<name>E2AH87_CAMFO</name>
<feature type="region of interest" description="Disordered" evidence="1">
    <location>
        <begin position="391"/>
        <end position="480"/>
    </location>
</feature>
<dbReference type="OMA" id="WIETTTI"/>
<dbReference type="InParanoid" id="E2AH87"/>
<dbReference type="OrthoDB" id="6784646at2759"/>
<protein>
    <submittedName>
        <fullName evidence="2">Uncharacterized protein</fullName>
    </submittedName>
</protein>
<proteinExistence type="predicted"/>
<organism evidence="3">
    <name type="scientific">Camponotus floridanus</name>
    <name type="common">Florida carpenter ant</name>
    <dbReference type="NCBI Taxonomy" id="104421"/>
    <lineage>
        <taxon>Eukaryota</taxon>
        <taxon>Metazoa</taxon>
        <taxon>Ecdysozoa</taxon>
        <taxon>Arthropoda</taxon>
        <taxon>Hexapoda</taxon>
        <taxon>Insecta</taxon>
        <taxon>Pterygota</taxon>
        <taxon>Neoptera</taxon>
        <taxon>Endopterygota</taxon>
        <taxon>Hymenoptera</taxon>
        <taxon>Apocrita</taxon>
        <taxon>Aculeata</taxon>
        <taxon>Formicoidea</taxon>
        <taxon>Formicidae</taxon>
        <taxon>Formicinae</taxon>
        <taxon>Camponotus</taxon>
    </lineage>
</organism>
<evidence type="ECO:0000313" key="3">
    <source>
        <dbReference type="Proteomes" id="UP000000311"/>
    </source>
</evidence>
<dbReference type="STRING" id="104421.E2AH87"/>
<reference evidence="2 3" key="1">
    <citation type="journal article" date="2010" name="Science">
        <title>Genomic comparison of the ants Camponotus floridanus and Harpegnathos saltator.</title>
        <authorList>
            <person name="Bonasio R."/>
            <person name="Zhang G."/>
            <person name="Ye C."/>
            <person name="Mutti N.S."/>
            <person name="Fang X."/>
            <person name="Qin N."/>
            <person name="Donahue G."/>
            <person name="Yang P."/>
            <person name="Li Q."/>
            <person name="Li C."/>
            <person name="Zhang P."/>
            <person name="Huang Z."/>
            <person name="Berger S.L."/>
            <person name="Reinberg D."/>
            <person name="Wang J."/>
            <person name="Liebig J."/>
        </authorList>
    </citation>
    <scope>NUCLEOTIDE SEQUENCE [LARGE SCALE GENOMIC DNA]</scope>
    <source>
        <strain evidence="3">C129</strain>
    </source>
</reference>
<feature type="compositionally biased region" description="Polar residues" evidence="1">
    <location>
        <begin position="767"/>
        <end position="783"/>
    </location>
</feature>
<dbReference type="AlphaFoldDB" id="E2AH87"/>
<dbReference type="Proteomes" id="UP000000311">
    <property type="component" value="Unassembled WGS sequence"/>
</dbReference>
<feature type="region of interest" description="Disordered" evidence="1">
    <location>
        <begin position="24"/>
        <end position="44"/>
    </location>
</feature>
<feature type="compositionally biased region" description="Polar residues" evidence="1">
    <location>
        <begin position="400"/>
        <end position="418"/>
    </location>
</feature>
<keyword evidence="3" id="KW-1185">Reference proteome</keyword>
<feature type="compositionally biased region" description="Polar residues" evidence="1">
    <location>
        <begin position="301"/>
        <end position="324"/>
    </location>
</feature>
<gene>
    <name evidence="2" type="ORF">EAG_09075</name>
</gene>
<dbReference type="EMBL" id="GL439483">
    <property type="protein sequence ID" value="EFN67204.1"/>
    <property type="molecule type" value="Genomic_DNA"/>
</dbReference>
<evidence type="ECO:0000256" key="1">
    <source>
        <dbReference type="SAM" id="MobiDB-lite"/>
    </source>
</evidence>
<feature type="compositionally biased region" description="Basic and acidic residues" evidence="1">
    <location>
        <begin position="462"/>
        <end position="473"/>
    </location>
</feature>
<sequence>MRHAFKDKKIDSQHYDITAQSRTLRKAGDLSDSSSDDNSDNTIHNIIRNENVNLNIFSRPKNKYEENKQNAPKKKVPLFYRPYHKPLENIYEEKQSANCSRGKKENQRYSSSFVANLTNRITIDKEFKHVVGNNSKIKTSSSVHEDEDITLCWIETTTIKENKTVRPLKRLVIREYTISFENSVTIPDNYLECKKFEGELTADDSEIGKTALFEIIDEDTKVSKVVNFTSISHVGDVLVWQHKKVKCGVGPVVTKNVIEWNDGENPKNPKKRVEIKISPKIKSIEEPCTESSAEDKKSSKPTDVTTESCENAESGTCEATTKSNDISKSSIEIISEEKTTESKETGGETEDNISTSITIQPSVLPSAEIFTTTILPTLLITKKDILSCEEDSSDPLCKQKNITQPSSSKEASIESGTTEEFIPISTEKESSTSSSEEEEELFVTTPENIVFSTPEIGITSSKTEKEEEKHLTPEEEATSIELSSEKLNTIDHVPSSSITSKETTQGVTITESPYRFTESVKEKERLSSVLNKLTEPSISTEGGITESFTEIKQTTSSSTTSNEIIDFSCENSEECASVRSPESCNESECGSEIVKSCESGICSTEETEESNTILPSTKNQSFVIDLSNKSTIEIHTTIATLSSQEVENYSTTIDNVVTRRSTTRRSMPHHKLTLKVKVVLEHIDEKEKKHNLVEVEKHLSFNENSAQRHSDLLEQLKFLNESVNRETLNALLNCTSLNSLTKRFDIRSNITQLNEAIGDNHKDLEFTNPSAGQDLISNQPTSEQENEDVQYSEDSSILDQDNDQENEVSSRRRKRRSLDDKIEDLGGFDIVRRNLIESEKLSITVSPCNASEYPSTKEAIHPSTTINNENIENETSNAVYIENERNIAKEENDSVAVFLRDTDNDTNLTTLEYQNVNATQESIELSTTTNNPEEETSDTVRTENGNDTTTEIILNTVPSIKENIGNETKIEVVRQTLPGIQEDVSVGLQHVVSEFTQNNLTFVNTNKTDQTNLPGIIADRKDDRIHSRIRRAVEEEVGYWSNERIREAPMGGNLRSFTEVTLYKIFS</sequence>